<organism evidence="2 3">
    <name type="scientific">Sphagnum jensenii</name>
    <dbReference type="NCBI Taxonomy" id="128206"/>
    <lineage>
        <taxon>Eukaryota</taxon>
        <taxon>Viridiplantae</taxon>
        <taxon>Streptophyta</taxon>
        <taxon>Embryophyta</taxon>
        <taxon>Bryophyta</taxon>
        <taxon>Sphagnophytina</taxon>
        <taxon>Sphagnopsida</taxon>
        <taxon>Sphagnales</taxon>
        <taxon>Sphagnaceae</taxon>
        <taxon>Sphagnum</taxon>
    </lineage>
</organism>
<comment type="caution">
    <text evidence="2">The sequence shown here is derived from an EMBL/GenBank/DDBJ whole genome shotgun (WGS) entry which is preliminary data.</text>
</comment>
<evidence type="ECO:0000313" key="3">
    <source>
        <dbReference type="Proteomes" id="UP001497444"/>
    </source>
</evidence>
<accession>A0ABP0VF32</accession>
<protein>
    <submittedName>
        <fullName evidence="2">Uncharacterized protein</fullName>
    </submittedName>
</protein>
<keyword evidence="3" id="KW-1185">Reference proteome</keyword>
<gene>
    <name evidence="2" type="ORF">CSSPJE1EN1_LOCUS27480</name>
</gene>
<evidence type="ECO:0000313" key="2">
    <source>
        <dbReference type="EMBL" id="CAK9252102.1"/>
    </source>
</evidence>
<dbReference type="EMBL" id="CAXAQS010000553">
    <property type="protein sequence ID" value="CAK9252102.1"/>
    <property type="molecule type" value="Genomic_DNA"/>
</dbReference>
<feature type="region of interest" description="Disordered" evidence="1">
    <location>
        <begin position="254"/>
        <end position="277"/>
    </location>
</feature>
<dbReference type="Proteomes" id="UP001497444">
    <property type="component" value="Unassembled WGS sequence"/>
</dbReference>
<name>A0ABP0VF32_9BRYO</name>
<feature type="compositionally biased region" description="Low complexity" evidence="1">
    <location>
        <begin position="260"/>
        <end position="277"/>
    </location>
</feature>
<reference evidence="2" key="1">
    <citation type="submission" date="2024-02" db="EMBL/GenBank/DDBJ databases">
        <authorList>
            <consortium name="ELIXIR-Norway"/>
            <consortium name="Elixir Norway"/>
        </authorList>
    </citation>
    <scope>NUCLEOTIDE SEQUENCE</scope>
</reference>
<proteinExistence type="predicted"/>
<sequence>MSHMSWFKRLLYTQEELDQMDRNEEFKERRQADRDFKEIAKEIANCDAEIKRCDAEMKNASADAEGKRVYDDYFELKLKYVGINKSLKKTEIRFTQMKALMLQAKLDANMQKRMALFYETLNRNSKYMSASKARKLAKNVKDRLEQAAIFSDEMNSAFDSVFDTQPKVSVASVDVGVSASTAAAAAATTSASSAAAASSTSSSSSSSQVRYEADDYRLAHIQQDLMSLPIPDDEVMTTIASNVKLTPTPVLVGSGAPVRSSSSFFPSSSGDTSSRKP</sequence>
<evidence type="ECO:0000256" key="1">
    <source>
        <dbReference type="SAM" id="MobiDB-lite"/>
    </source>
</evidence>